<keyword evidence="4 7" id="KW-1133">Transmembrane helix</keyword>
<protein>
    <recommendedName>
        <fullName evidence="8">Major facilitator superfamily (MFS) profile domain-containing protein</fullName>
    </recommendedName>
</protein>
<gene>
    <name evidence="9" type="ORF">GCM10010211_84270</name>
</gene>
<comment type="caution">
    <text evidence="9">The sequence shown here is derived from an EMBL/GenBank/DDBJ whole genome shotgun (WGS) entry which is preliminary data.</text>
</comment>
<comment type="similarity">
    <text evidence="2">Belongs to the major facilitator superfamily. TCR/Tet family.</text>
</comment>
<dbReference type="InterPro" id="IPR001958">
    <property type="entry name" value="Tet-R_TetA/multi-R_MdtG-like"/>
</dbReference>
<dbReference type="Pfam" id="PF07690">
    <property type="entry name" value="MFS_1"/>
    <property type="match status" value="1"/>
</dbReference>
<sequence length="266" mass="26712">MPVLPENGLPTQARWALAALATGSFCVQLDSFALNLVLPVLRADLGGPGGRGVTAWVVSGYLLAAGSLMPVAGRLADLYGRRRMLVLGAVLFGVSAGLCAVAESMTFLVAARVAQGAGGALIMPAGLALLTNACPPGSGRRATGRALGLAGLGTVSGPFVGGALAEAVSWRAAFWLTVPLAAATALCARRASESRDAAAAGRPLDVAGAVTATGALVCLAGRPEHGAVWVRVGGALLLGALFVRAERRAAVPLVDLGRSGIVRTWC</sequence>
<keyword evidence="10" id="KW-1185">Reference proteome</keyword>
<evidence type="ECO:0000256" key="2">
    <source>
        <dbReference type="ARBA" id="ARBA00007520"/>
    </source>
</evidence>
<feature type="domain" description="Major facilitator superfamily (MFS) profile" evidence="8">
    <location>
        <begin position="16"/>
        <end position="266"/>
    </location>
</feature>
<dbReference type="PANTHER" id="PTHR42718">
    <property type="entry name" value="MAJOR FACILITATOR SUPERFAMILY MULTIDRUG TRANSPORTER MFSC"/>
    <property type="match status" value="1"/>
</dbReference>
<evidence type="ECO:0000259" key="8">
    <source>
        <dbReference type="PROSITE" id="PS50850"/>
    </source>
</evidence>
<evidence type="ECO:0000256" key="1">
    <source>
        <dbReference type="ARBA" id="ARBA00004651"/>
    </source>
</evidence>
<name>A0ABQ2VRG1_9ACTN</name>
<organism evidence="9 10">
    <name type="scientific">Streptomyces albospinus</name>
    <dbReference type="NCBI Taxonomy" id="285515"/>
    <lineage>
        <taxon>Bacteria</taxon>
        <taxon>Bacillati</taxon>
        <taxon>Actinomycetota</taxon>
        <taxon>Actinomycetes</taxon>
        <taxon>Kitasatosporales</taxon>
        <taxon>Streptomycetaceae</taxon>
        <taxon>Streptomyces</taxon>
    </lineage>
</organism>
<comment type="subcellular location">
    <subcellularLocation>
        <location evidence="1">Cell membrane</location>
        <topology evidence="1">Multi-pass membrane protein</topology>
    </subcellularLocation>
</comment>
<reference evidence="10" key="1">
    <citation type="journal article" date="2019" name="Int. J. Syst. Evol. Microbiol.">
        <title>The Global Catalogue of Microorganisms (GCM) 10K type strain sequencing project: providing services to taxonomists for standard genome sequencing and annotation.</title>
        <authorList>
            <consortium name="The Broad Institute Genomics Platform"/>
            <consortium name="The Broad Institute Genome Sequencing Center for Infectious Disease"/>
            <person name="Wu L."/>
            <person name="Ma J."/>
        </authorList>
    </citation>
    <scope>NUCLEOTIDE SEQUENCE [LARGE SCALE GENOMIC DNA]</scope>
    <source>
        <strain evidence="10">JCM 3399</strain>
    </source>
</reference>
<evidence type="ECO:0000256" key="7">
    <source>
        <dbReference type="SAM" id="Phobius"/>
    </source>
</evidence>
<dbReference type="CDD" id="cd17321">
    <property type="entry name" value="MFS_MMR_MDR_like"/>
    <property type="match status" value="1"/>
</dbReference>
<keyword evidence="3 7" id="KW-0812">Transmembrane</keyword>
<evidence type="ECO:0000256" key="4">
    <source>
        <dbReference type="ARBA" id="ARBA00022989"/>
    </source>
</evidence>
<keyword evidence="5 7" id="KW-0472">Membrane</keyword>
<evidence type="ECO:0000313" key="9">
    <source>
        <dbReference type="EMBL" id="GGV04194.1"/>
    </source>
</evidence>
<feature type="transmembrane region" description="Helical" evidence="7">
    <location>
        <begin position="116"/>
        <end position="134"/>
    </location>
</feature>
<evidence type="ECO:0000313" key="10">
    <source>
        <dbReference type="Proteomes" id="UP000654471"/>
    </source>
</evidence>
<dbReference type="PANTHER" id="PTHR42718:SF49">
    <property type="entry name" value="EXPORT PROTEIN"/>
    <property type="match status" value="1"/>
</dbReference>
<dbReference type="InterPro" id="IPR036259">
    <property type="entry name" value="MFS_trans_sf"/>
</dbReference>
<evidence type="ECO:0000256" key="6">
    <source>
        <dbReference type="ARBA" id="ARBA00023251"/>
    </source>
</evidence>
<keyword evidence="6" id="KW-0046">Antibiotic resistance</keyword>
<feature type="transmembrane region" description="Helical" evidence="7">
    <location>
        <begin position="84"/>
        <end position="110"/>
    </location>
</feature>
<proteinExistence type="inferred from homology"/>
<dbReference type="InterPro" id="IPR005829">
    <property type="entry name" value="Sugar_transporter_CS"/>
</dbReference>
<dbReference type="InterPro" id="IPR011701">
    <property type="entry name" value="MFS"/>
</dbReference>
<dbReference type="PROSITE" id="PS50850">
    <property type="entry name" value="MFS"/>
    <property type="match status" value="1"/>
</dbReference>
<evidence type="ECO:0000256" key="3">
    <source>
        <dbReference type="ARBA" id="ARBA00022692"/>
    </source>
</evidence>
<dbReference type="InterPro" id="IPR020846">
    <property type="entry name" value="MFS_dom"/>
</dbReference>
<dbReference type="Proteomes" id="UP000654471">
    <property type="component" value="Unassembled WGS sequence"/>
</dbReference>
<feature type="transmembrane region" description="Helical" evidence="7">
    <location>
        <begin position="146"/>
        <end position="164"/>
    </location>
</feature>
<feature type="transmembrane region" description="Helical" evidence="7">
    <location>
        <begin position="53"/>
        <end position="72"/>
    </location>
</feature>
<evidence type="ECO:0000256" key="5">
    <source>
        <dbReference type="ARBA" id="ARBA00023136"/>
    </source>
</evidence>
<dbReference type="RefSeq" id="WP_229853107.1">
    <property type="nucleotide sequence ID" value="NZ_BMRP01000093.1"/>
</dbReference>
<dbReference type="PROSITE" id="PS00216">
    <property type="entry name" value="SUGAR_TRANSPORT_1"/>
    <property type="match status" value="1"/>
</dbReference>
<accession>A0ABQ2VRG1</accession>
<dbReference type="PRINTS" id="PR01035">
    <property type="entry name" value="TCRTETA"/>
</dbReference>
<dbReference type="EMBL" id="BMRP01000093">
    <property type="protein sequence ID" value="GGV04194.1"/>
    <property type="molecule type" value="Genomic_DNA"/>
</dbReference>
<dbReference type="SUPFAM" id="SSF103473">
    <property type="entry name" value="MFS general substrate transporter"/>
    <property type="match status" value="1"/>
</dbReference>
<dbReference type="Gene3D" id="1.20.1720.10">
    <property type="entry name" value="Multidrug resistance protein D"/>
    <property type="match status" value="1"/>
</dbReference>